<dbReference type="InterPro" id="IPR001753">
    <property type="entry name" value="Enoyl-CoA_hydra/iso"/>
</dbReference>
<dbReference type="GO" id="GO:0003824">
    <property type="term" value="F:catalytic activity"/>
    <property type="evidence" value="ECO:0007669"/>
    <property type="project" value="UniProtKB-ARBA"/>
</dbReference>
<evidence type="ECO:0000313" key="4">
    <source>
        <dbReference type="Proteomes" id="UP000318297"/>
    </source>
</evidence>
<protein>
    <submittedName>
        <fullName evidence="3">Enoyl-CoA hydratase</fullName>
    </submittedName>
</protein>
<dbReference type="OrthoDB" id="9807606at2"/>
<dbReference type="Gene3D" id="3.90.226.10">
    <property type="entry name" value="2-enoyl-CoA Hydratase, Chain A, domain 1"/>
    <property type="match status" value="1"/>
</dbReference>
<proteinExistence type="inferred from homology"/>
<dbReference type="SUPFAM" id="SSF52096">
    <property type="entry name" value="ClpP/crotonase"/>
    <property type="match status" value="1"/>
</dbReference>
<dbReference type="PANTHER" id="PTHR43684">
    <property type="match status" value="1"/>
</dbReference>
<dbReference type="InterPro" id="IPR051053">
    <property type="entry name" value="ECH/Chromodomain_protein"/>
</dbReference>
<evidence type="ECO:0000313" key="3">
    <source>
        <dbReference type="EMBL" id="TWE07886.1"/>
    </source>
</evidence>
<dbReference type="InterPro" id="IPR029045">
    <property type="entry name" value="ClpP/crotonase-like_dom_sf"/>
</dbReference>
<dbReference type="EMBL" id="VIVQ01000004">
    <property type="protein sequence ID" value="TWE07886.1"/>
    <property type="molecule type" value="Genomic_DNA"/>
</dbReference>
<name>A0A561DX22_9MICO</name>
<dbReference type="AlphaFoldDB" id="A0A561DX22"/>
<dbReference type="Pfam" id="PF00378">
    <property type="entry name" value="ECH_1"/>
    <property type="match status" value="1"/>
</dbReference>
<dbReference type="NCBIfam" id="NF006109">
    <property type="entry name" value="PRK08260.1"/>
    <property type="match status" value="1"/>
</dbReference>
<organism evidence="3 4">
    <name type="scientific">Rudaeicoccus suwonensis</name>
    <dbReference type="NCBI Taxonomy" id="657409"/>
    <lineage>
        <taxon>Bacteria</taxon>
        <taxon>Bacillati</taxon>
        <taxon>Actinomycetota</taxon>
        <taxon>Actinomycetes</taxon>
        <taxon>Micrococcales</taxon>
        <taxon>Dermacoccaceae</taxon>
        <taxon>Rudaeicoccus</taxon>
    </lineage>
</organism>
<sequence length="316" mass="33638">MTSSISAPAPAYRHLEYLVDDGIVTIALNRPEQMNTVGPDMRDELVAAFVAADEDPEVRAIVVTGRGRAFCAGADVSGGARTFHAESAGWGPVEEFRDGGGRITMQIFRSTKPVIGAVNGVAAGLGATMLLPMDILLAAETARIGFVFARRGLVPEACSTWFLPRRVGISRAAEWLYTGRMIPAADAAAAGLIGRVLPADELLPAAYALAREIADNSAPVAVGVIRQMIWRVSGAEHPMAAHRVDSAMNHALGQGPDVAEGIQAFLDKRPPEFTGRLPSDAPAGFPWWDEPEFVPVLPRQEQHPTTGSDISEVTQP</sequence>
<reference evidence="3 4" key="1">
    <citation type="submission" date="2019-06" db="EMBL/GenBank/DDBJ databases">
        <title>Sequencing the genomes of 1000 actinobacteria strains.</title>
        <authorList>
            <person name="Klenk H.-P."/>
        </authorList>
    </citation>
    <scope>NUCLEOTIDE SEQUENCE [LARGE SCALE GENOMIC DNA]</scope>
    <source>
        <strain evidence="3 4">DSM 19560</strain>
    </source>
</reference>
<accession>A0A561DX22</accession>
<dbReference type="PANTHER" id="PTHR43684:SF4">
    <property type="entry name" value="ENOYL-COA HYDRATASE_ISOMERASE FAMILY PROTEIN (AFU_ORTHOLOGUE AFUA_1G01890)"/>
    <property type="match status" value="1"/>
</dbReference>
<dbReference type="RefSeq" id="WP_145230334.1">
    <property type="nucleotide sequence ID" value="NZ_VIVQ01000004.1"/>
</dbReference>
<comment type="similarity">
    <text evidence="1">Belongs to the enoyl-CoA hydratase/isomerase family.</text>
</comment>
<keyword evidence="4" id="KW-1185">Reference proteome</keyword>
<evidence type="ECO:0000256" key="1">
    <source>
        <dbReference type="ARBA" id="ARBA00005254"/>
    </source>
</evidence>
<gene>
    <name evidence="3" type="ORF">BKA23_3253</name>
</gene>
<dbReference type="CDD" id="cd06558">
    <property type="entry name" value="crotonase-like"/>
    <property type="match status" value="1"/>
</dbReference>
<comment type="caution">
    <text evidence="3">The sequence shown here is derived from an EMBL/GenBank/DDBJ whole genome shotgun (WGS) entry which is preliminary data.</text>
</comment>
<feature type="region of interest" description="Disordered" evidence="2">
    <location>
        <begin position="297"/>
        <end position="316"/>
    </location>
</feature>
<feature type="compositionally biased region" description="Polar residues" evidence="2">
    <location>
        <begin position="303"/>
        <end position="316"/>
    </location>
</feature>
<evidence type="ECO:0000256" key="2">
    <source>
        <dbReference type="SAM" id="MobiDB-lite"/>
    </source>
</evidence>
<dbReference type="Proteomes" id="UP000318297">
    <property type="component" value="Unassembled WGS sequence"/>
</dbReference>